<dbReference type="Proteomes" id="UP000095282">
    <property type="component" value="Unplaced"/>
</dbReference>
<feature type="compositionally biased region" description="Basic and acidic residues" evidence="1">
    <location>
        <begin position="277"/>
        <end position="293"/>
    </location>
</feature>
<protein>
    <submittedName>
        <fullName evidence="3">VWFA domain-containing protein</fullName>
    </submittedName>
</protein>
<feature type="compositionally biased region" description="Basic residues" evidence="1">
    <location>
        <begin position="331"/>
        <end position="342"/>
    </location>
</feature>
<feature type="compositionally biased region" description="Basic and acidic residues" evidence="1">
    <location>
        <begin position="455"/>
        <end position="469"/>
    </location>
</feature>
<feature type="compositionally biased region" description="Acidic residues" evidence="1">
    <location>
        <begin position="416"/>
        <end position="441"/>
    </location>
</feature>
<keyword evidence="2" id="KW-1185">Reference proteome</keyword>
<dbReference type="AlphaFoldDB" id="A0A1I7TJJ3"/>
<name>A0A1I7TJJ3_9PELO</name>
<feature type="compositionally biased region" description="Acidic residues" evidence="1">
    <location>
        <begin position="661"/>
        <end position="684"/>
    </location>
</feature>
<feature type="compositionally biased region" description="Low complexity" evidence="1">
    <location>
        <begin position="950"/>
        <end position="965"/>
    </location>
</feature>
<feature type="compositionally biased region" description="Basic residues" evidence="1">
    <location>
        <begin position="936"/>
        <end position="949"/>
    </location>
</feature>
<feature type="compositionally biased region" description="Basic and acidic residues" evidence="1">
    <location>
        <begin position="302"/>
        <end position="312"/>
    </location>
</feature>
<dbReference type="WBParaSite" id="Csp11.Scaffold626.g6548.t1">
    <property type="protein sequence ID" value="Csp11.Scaffold626.g6548.t1"/>
    <property type="gene ID" value="Csp11.Scaffold626.g6548"/>
</dbReference>
<proteinExistence type="predicted"/>
<feature type="region of interest" description="Disordered" evidence="1">
    <location>
        <begin position="646"/>
        <end position="687"/>
    </location>
</feature>
<evidence type="ECO:0000256" key="1">
    <source>
        <dbReference type="SAM" id="MobiDB-lite"/>
    </source>
</evidence>
<feature type="region of interest" description="Disordered" evidence="1">
    <location>
        <begin position="260"/>
        <end position="618"/>
    </location>
</feature>
<feature type="compositionally biased region" description="Basic and acidic residues" evidence="1">
    <location>
        <begin position="501"/>
        <end position="542"/>
    </location>
</feature>
<feature type="region of interest" description="Disordered" evidence="1">
    <location>
        <begin position="936"/>
        <end position="991"/>
    </location>
</feature>
<organism evidence="2 3">
    <name type="scientific">Caenorhabditis tropicalis</name>
    <dbReference type="NCBI Taxonomy" id="1561998"/>
    <lineage>
        <taxon>Eukaryota</taxon>
        <taxon>Metazoa</taxon>
        <taxon>Ecdysozoa</taxon>
        <taxon>Nematoda</taxon>
        <taxon>Chromadorea</taxon>
        <taxon>Rhabditida</taxon>
        <taxon>Rhabditina</taxon>
        <taxon>Rhabditomorpha</taxon>
        <taxon>Rhabditoidea</taxon>
        <taxon>Rhabditidae</taxon>
        <taxon>Peloderinae</taxon>
        <taxon>Caenorhabditis</taxon>
    </lineage>
</organism>
<feature type="compositionally biased region" description="Basic residues" evidence="1">
    <location>
        <begin position="358"/>
        <end position="367"/>
    </location>
</feature>
<feature type="compositionally biased region" description="Low complexity" evidence="1">
    <location>
        <begin position="594"/>
        <end position="607"/>
    </location>
</feature>
<dbReference type="eggNOG" id="ENOG502SBH7">
    <property type="taxonomic scope" value="Eukaryota"/>
</dbReference>
<reference evidence="3" key="1">
    <citation type="submission" date="2016-11" db="UniProtKB">
        <authorList>
            <consortium name="WormBaseParasite"/>
        </authorList>
    </citation>
    <scope>IDENTIFICATION</scope>
</reference>
<feature type="compositionally biased region" description="Gly residues" evidence="1">
    <location>
        <begin position="368"/>
        <end position="381"/>
    </location>
</feature>
<dbReference type="STRING" id="1561998.A0A1I7TJJ3"/>
<accession>A0A1I7TJJ3</accession>
<feature type="compositionally biased region" description="Acidic residues" evidence="1">
    <location>
        <begin position="313"/>
        <end position="324"/>
    </location>
</feature>
<feature type="compositionally biased region" description="Basic residues" evidence="1">
    <location>
        <begin position="966"/>
        <end position="991"/>
    </location>
</feature>
<evidence type="ECO:0000313" key="2">
    <source>
        <dbReference type="Proteomes" id="UP000095282"/>
    </source>
</evidence>
<evidence type="ECO:0000313" key="3">
    <source>
        <dbReference type="WBParaSite" id="Csp11.Scaffold626.g6548.t1"/>
    </source>
</evidence>
<sequence length="991" mass="114011">MSGQREVFIFVDSSLKMHVKIDHKRTAISKVYKFLLYLARKGDSQPCYFEKIHIRVGDEYIRIEENQAEKNIREAQSLFKEPSAELDHLSVWKTELARNTEENSLFFIASSVIDQRLIDMFQMHRKKLLFLDFSGKKVKLRKECRGRVQIIKYKDVMRAARIIHRKLLSNYLTKVNLGFSIRSKFIIAPVADSAGFDLESIDIVGMTTYEPVESNAILTTSYLLPVDTCYDSKNSKCDSATGYRVLRVLLGEDKSILVEDGESKDTTRNESLNESLDDSRNESRNLLTDKEEVIIDEANVSDQKEAEVKVEVKEEEVEEEEEEQVVSTKSTPKKSPRKKKQVYKSLEEDDDDEEYTPKKKKGGRKGARGGGTAGRGGTPGRGGKRKRVQDDDDEEEPQPTKRATRRSTRGRKSDPVTEEEPEEKEEEPPAAEPVETTEEPSTEPAQEPQTSEQGEGEKKEEEKKDDEPPLPKWLLARGKDRRTGIYRPVILRLRGPDDDDKTYYDEETLKLKEEEASKKKLEEEAEEAKKLEERKAELEREAAPSAVFQRQEMPQFQQPVKEEVMEDESPESPPPDDCPASPDMKPTISQPVRIIPTTTIPLEPEPTTSKDVDYRQNPQNVPIKAIPLEPVEVKVDMDYRDIKQEVVPAADAPSNNAEPGELVDSDFDDGDELGELVDEEDGSDIDVPMGIDSEELHEMVDEYNAADDDPDVPEEPSEENLVPVQQEPVKNIPIESCIETEDVGENTIDETVSDKLPAERRVDGAKQTDPEKNAGSKYIQVIVLNMTWEEFETQIVIGDDDETAEEVNEREQLVVGEEPFHDYTKLTGWYSDEAMQFYINKMFRALRKLNERSHLFETEYRHMTQMIIHGQNPELARAFAMLMVDDIEIYPDETIEIAEQASQHFEQMYNQMAPVRPRRQVLPPEPARYQEHHRMQHQGHPIHHGHPIHPGHVNRQMYPHPQNYHQPHHQRYQRTPQKQHHGHYPPHHQRY</sequence>